<dbReference type="PANTHER" id="PTHR10357">
    <property type="entry name" value="ALPHA-AMYLASE FAMILY MEMBER"/>
    <property type="match status" value="1"/>
</dbReference>
<dbReference type="GO" id="GO:0004556">
    <property type="term" value="F:alpha-amylase activity"/>
    <property type="evidence" value="ECO:0007669"/>
    <property type="project" value="TreeGrafter"/>
</dbReference>
<evidence type="ECO:0000259" key="6">
    <source>
        <dbReference type="SMART" id="SM00642"/>
    </source>
</evidence>
<dbReference type="SUPFAM" id="SSF51445">
    <property type="entry name" value="(Trans)glycosidases"/>
    <property type="match status" value="1"/>
</dbReference>
<evidence type="ECO:0000256" key="3">
    <source>
        <dbReference type="ARBA" id="ARBA00023295"/>
    </source>
</evidence>
<dbReference type="GO" id="GO:0004575">
    <property type="term" value="F:sucrose alpha-glucosidase activity"/>
    <property type="evidence" value="ECO:0007669"/>
    <property type="project" value="TreeGrafter"/>
</dbReference>
<dbReference type="GO" id="GO:0004574">
    <property type="term" value="F:oligo-1,6-glucosidase activity"/>
    <property type="evidence" value="ECO:0007669"/>
    <property type="project" value="TreeGrafter"/>
</dbReference>
<dbReference type="PANTHER" id="PTHR10357:SF179">
    <property type="entry name" value="NEUTRAL AND BASIC AMINO ACID TRANSPORT PROTEIN RBAT"/>
    <property type="match status" value="1"/>
</dbReference>
<dbReference type="InterPro" id="IPR045857">
    <property type="entry name" value="O16G_dom_2"/>
</dbReference>
<dbReference type="Gene3D" id="3.20.20.80">
    <property type="entry name" value="Glycosidases"/>
    <property type="match status" value="1"/>
</dbReference>
<dbReference type="OrthoDB" id="1740265at2759"/>
<evidence type="ECO:0000256" key="4">
    <source>
        <dbReference type="ARBA" id="ARBA00026248"/>
    </source>
</evidence>
<reference evidence="7 8" key="1">
    <citation type="submission" date="2015-07" db="EMBL/GenBank/DDBJ databases">
        <title>Comparative genomics of the Sigatoka disease complex on banana suggests a link between parallel evolutionary changes in Pseudocercospora fijiensis and Pseudocercospora eumusae and increased virulence on the banana host.</title>
        <authorList>
            <person name="Chang T.-C."/>
            <person name="Salvucci A."/>
            <person name="Crous P.W."/>
            <person name="Stergiopoulos I."/>
        </authorList>
    </citation>
    <scope>NUCLEOTIDE SEQUENCE [LARGE SCALE GENOMIC DNA]</scope>
    <source>
        <strain evidence="7 8">CBS 114824</strain>
    </source>
</reference>
<keyword evidence="4" id="KW-0462">Maltose metabolism</keyword>
<gene>
    <name evidence="7" type="ORF">AC578_2008</name>
</gene>
<dbReference type="EMBL" id="LFZN01000050">
    <property type="protein sequence ID" value="KXT01808.1"/>
    <property type="molecule type" value="Genomic_DNA"/>
</dbReference>
<keyword evidence="3" id="KW-0326">Glycosidase</keyword>
<dbReference type="AlphaFoldDB" id="A0A139HH78"/>
<keyword evidence="8" id="KW-1185">Reference proteome</keyword>
<dbReference type="CDD" id="cd11333">
    <property type="entry name" value="AmyAc_SI_OligoGlu_DGase"/>
    <property type="match status" value="1"/>
</dbReference>
<comment type="similarity">
    <text evidence="1">Belongs to the glycosyl hydrolase 13 family.</text>
</comment>
<evidence type="ECO:0000256" key="1">
    <source>
        <dbReference type="ARBA" id="ARBA00008061"/>
    </source>
</evidence>
<evidence type="ECO:0000256" key="2">
    <source>
        <dbReference type="ARBA" id="ARBA00022801"/>
    </source>
</evidence>
<protein>
    <recommendedName>
        <fullName evidence="6">Glycosyl hydrolase family 13 catalytic domain-containing protein</fullName>
    </recommendedName>
</protein>
<dbReference type="Gene3D" id="2.60.40.1180">
    <property type="entry name" value="Golgi alpha-mannosidase II"/>
    <property type="match status" value="1"/>
</dbReference>
<feature type="compositionally biased region" description="Low complexity" evidence="5">
    <location>
        <begin position="662"/>
        <end position="674"/>
    </location>
</feature>
<evidence type="ECO:0000256" key="5">
    <source>
        <dbReference type="SAM" id="MobiDB-lite"/>
    </source>
</evidence>
<feature type="region of interest" description="Disordered" evidence="5">
    <location>
        <begin position="662"/>
        <end position="681"/>
    </location>
</feature>
<evidence type="ECO:0000313" key="7">
    <source>
        <dbReference type="EMBL" id="KXT01808.1"/>
    </source>
</evidence>
<dbReference type="SMART" id="SM00642">
    <property type="entry name" value="Aamy"/>
    <property type="match status" value="1"/>
</dbReference>
<dbReference type="InterPro" id="IPR017853">
    <property type="entry name" value="GH"/>
</dbReference>
<dbReference type="STRING" id="321146.A0A139HH78"/>
<dbReference type="GO" id="GO:0033934">
    <property type="term" value="F:glucan 1,4-alpha-maltotriohydrolase activity"/>
    <property type="evidence" value="ECO:0007669"/>
    <property type="project" value="TreeGrafter"/>
</dbReference>
<dbReference type="Pfam" id="PF00128">
    <property type="entry name" value="Alpha-amylase"/>
    <property type="match status" value="1"/>
</dbReference>
<dbReference type="SUPFAM" id="SSF51011">
    <property type="entry name" value="Glycosyl hydrolase domain"/>
    <property type="match status" value="1"/>
</dbReference>
<dbReference type="InterPro" id="IPR006047">
    <property type="entry name" value="GH13_cat_dom"/>
</dbReference>
<sequence length="681" mass="78262">METYPIDAAFSRSPSLHASAASASTPASETAPPSVHIAQQDAKGRPWWKGVMCYQVWPMSFKDSNGDGIGDIKGIISRLDYLKDLGIDCIWVSPTYKSPMKDWGYDISDYEDILDQFGTLQDMEKLIEEVHVRGMRILMDLVITHTSDKHQWFLESRKSKDNPKADWYMWGDKRPDHMIGEHKIEEPSNWRAAFGGSAWTWVPEREQYFIHLFLESQPDLNWDNADMRAAVYDSAIKFWLDRGVDGFRLDTANRFCKDLTYPDIDPPIVPGRWQPGSKHYINGPKMHPWLKEIREKIDRDAPGKDIMIVGELPLTPYEELLRYVKPEEKELSMVFDFDMVKLGNNDNPDEYAKHEVCNYMDNDPSYTLPGFKTAIAKVQNLITDTNAWGTVFMENHDQPRSIARYATPESRHWREAGKLLCLLQTTLSGTEFLYQGQEIGMLNMPISWGSSEFKDPDAHIYIGDYVELNRETDPFAHDNAIRGVFKVGRDNSRTPVQWSSEANAGFTGSNPPWMKVNDNYDWLNVEAQKQDPNSIWLFWKDRIAMRKHYRELFMFGTFATYDYENTHTFTYTKMAEDGQTALVVLNFSNDELPLNTVQRHLLGHTYRLIASNVSEPGDKLRPWEGRVYIVRDALEQDEAGTPRIVKDVQDHLAVYGQLLDSARASGGSSGRSSRMMFCDNA</sequence>
<dbReference type="FunFam" id="3.90.400.10:FF:000002">
    <property type="entry name" value="Sucrose isomerase"/>
    <property type="match status" value="1"/>
</dbReference>
<name>A0A139HH78_9PEZI</name>
<organism evidence="7 8">
    <name type="scientific">Pseudocercospora eumusae</name>
    <dbReference type="NCBI Taxonomy" id="321146"/>
    <lineage>
        <taxon>Eukaryota</taxon>
        <taxon>Fungi</taxon>
        <taxon>Dikarya</taxon>
        <taxon>Ascomycota</taxon>
        <taxon>Pezizomycotina</taxon>
        <taxon>Dothideomycetes</taxon>
        <taxon>Dothideomycetidae</taxon>
        <taxon>Mycosphaerellales</taxon>
        <taxon>Mycosphaerellaceae</taxon>
        <taxon>Pseudocercospora</taxon>
    </lineage>
</organism>
<evidence type="ECO:0000313" key="8">
    <source>
        <dbReference type="Proteomes" id="UP000070133"/>
    </source>
</evidence>
<comment type="caution">
    <text evidence="7">The sequence shown here is derived from an EMBL/GenBank/DDBJ whole genome shotgun (WGS) entry which is preliminary data.</text>
</comment>
<feature type="domain" description="Glycosyl hydrolase family 13 catalytic" evidence="6">
    <location>
        <begin position="55"/>
        <end position="493"/>
    </location>
</feature>
<dbReference type="InterPro" id="IPR013780">
    <property type="entry name" value="Glyco_hydro_b"/>
</dbReference>
<dbReference type="Proteomes" id="UP000070133">
    <property type="component" value="Unassembled WGS sequence"/>
</dbReference>
<feature type="compositionally biased region" description="Low complexity" evidence="5">
    <location>
        <begin position="21"/>
        <end position="34"/>
    </location>
</feature>
<keyword evidence="2" id="KW-0378">Hydrolase</keyword>
<accession>A0A139HH78</accession>
<dbReference type="Gene3D" id="3.90.400.10">
    <property type="entry name" value="Oligo-1,6-glucosidase, Domain 2"/>
    <property type="match status" value="1"/>
</dbReference>
<dbReference type="GO" id="GO:0000025">
    <property type="term" value="P:maltose catabolic process"/>
    <property type="evidence" value="ECO:0007669"/>
    <property type="project" value="TreeGrafter"/>
</dbReference>
<dbReference type="GO" id="GO:0005987">
    <property type="term" value="P:sucrose catabolic process"/>
    <property type="evidence" value="ECO:0007669"/>
    <property type="project" value="TreeGrafter"/>
</dbReference>
<proteinExistence type="inferred from homology"/>
<feature type="region of interest" description="Disordered" evidence="5">
    <location>
        <begin position="21"/>
        <end position="41"/>
    </location>
</feature>